<dbReference type="CDD" id="cd02440">
    <property type="entry name" value="AdoMet_MTases"/>
    <property type="match status" value="1"/>
</dbReference>
<evidence type="ECO:0000256" key="1">
    <source>
        <dbReference type="ARBA" id="ARBA00022603"/>
    </source>
</evidence>
<dbReference type="eggNOG" id="KOG3178">
    <property type="taxonomic scope" value="Eukaryota"/>
</dbReference>
<protein>
    <recommendedName>
        <fullName evidence="9">O-methyltransferase domain-containing protein</fullName>
    </recommendedName>
</protein>
<evidence type="ECO:0000256" key="2">
    <source>
        <dbReference type="ARBA" id="ARBA00022679"/>
    </source>
</evidence>
<dbReference type="Gramene" id="OBART08G09390.1">
    <property type="protein sequence ID" value="OBART08G09390.1"/>
    <property type="gene ID" value="OBART08G09390"/>
</dbReference>
<reference evidence="7" key="1">
    <citation type="journal article" date="2009" name="Rice">
        <title>De Novo Next Generation Sequencing of Plant Genomes.</title>
        <authorList>
            <person name="Rounsley S."/>
            <person name="Marri P.R."/>
            <person name="Yu Y."/>
            <person name="He R."/>
            <person name="Sisneros N."/>
            <person name="Goicoechea J.L."/>
            <person name="Lee S.J."/>
            <person name="Angelova A."/>
            <person name="Kudrna D."/>
            <person name="Luo M."/>
            <person name="Affourtit J."/>
            <person name="Desany B."/>
            <person name="Knight J."/>
            <person name="Niazi F."/>
            <person name="Egholm M."/>
            <person name="Wing R.A."/>
        </authorList>
    </citation>
    <scope>NUCLEOTIDE SEQUENCE [LARGE SCALE GENOMIC DNA]</scope>
    <source>
        <strain evidence="7">cv. IRGC 105608</strain>
    </source>
</reference>
<evidence type="ECO:0008006" key="9">
    <source>
        <dbReference type="Google" id="ProtNLM"/>
    </source>
</evidence>
<dbReference type="GO" id="GO:0008171">
    <property type="term" value="F:O-methyltransferase activity"/>
    <property type="evidence" value="ECO:0007669"/>
    <property type="project" value="InterPro"/>
</dbReference>
<dbReference type="InterPro" id="IPR016461">
    <property type="entry name" value="COMT-like"/>
</dbReference>
<feature type="domain" description="O-methyltransferase C-terminal" evidence="5">
    <location>
        <begin position="150"/>
        <end position="360"/>
    </location>
</feature>
<feature type="domain" description="O-methyltransferase dimerisation" evidence="6">
    <location>
        <begin position="27"/>
        <end position="119"/>
    </location>
</feature>
<dbReference type="HOGENOM" id="CLU_005533_7_0_1"/>
<dbReference type="FunFam" id="1.10.10.10:FF:000213">
    <property type="entry name" value="Coniferyl alcohol 9-O-methyltransferase"/>
    <property type="match status" value="1"/>
</dbReference>
<dbReference type="PROSITE" id="PS51683">
    <property type="entry name" value="SAM_OMT_II"/>
    <property type="match status" value="1"/>
</dbReference>
<dbReference type="InterPro" id="IPR036388">
    <property type="entry name" value="WH-like_DNA-bd_sf"/>
</dbReference>
<dbReference type="Gene3D" id="3.40.50.150">
    <property type="entry name" value="Vaccinia Virus protein VP39"/>
    <property type="match status" value="1"/>
</dbReference>
<dbReference type="InterPro" id="IPR029063">
    <property type="entry name" value="SAM-dependent_MTases_sf"/>
</dbReference>
<dbReference type="InterPro" id="IPR036390">
    <property type="entry name" value="WH_DNA-bd_sf"/>
</dbReference>
<sequence length="378" mass="41581">MEKIQVTTPMTDSSFNPEFLQAHAELWNLTFSYLKAMALECAIKLGIPNAIHRCGGSASLSELVISFPVPETRKPHLPRLMRFLAAVGVFSLDNPTIDEEVTEKGMGIYRLTPLSRLLVDGSIGGIGGHGSLSPFVLSQTTKYHVSAAMNLSDWFMTEDKEVAIEMPFRAAHGTDLWGVMSRDANMNEVFNAGMGSDSRLAINFIISKCGEVFEGISSLVDVGGGTGTTARAIAKAFPHIKCSVLDLPNVIDTIMVDGIVEYIAGDMMEQIPPTDAVLLKYILHDWNDEDCVRILKQCRNAIHAQKPGGKVIIIDIVVGSPSKDMFEAQVSFDLLMMVITSGKERDQHEWHKIFMDAGFSHYKTRPVLGFLAITELYP</sequence>
<dbReference type="GO" id="GO:0046983">
    <property type="term" value="F:protein dimerization activity"/>
    <property type="evidence" value="ECO:0007669"/>
    <property type="project" value="InterPro"/>
</dbReference>
<dbReference type="Proteomes" id="UP000026960">
    <property type="component" value="Chromosome 8"/>
</dbReference>
<feature type="active site" description="Proton acceptor" evidence="4">
    <location>
        <position position="284"/>
    </location>
</feature>
<keyword evidence="1" id="KW-0489">Methyltransferase</keyword>
<reference evidence="7" key="2">
    <citation type="submission" date="2015-03" db="UniProtKB">
        <authorList>
            <consortium name="EnsemblPlants"/>
        </authorList>
    </citation>
    <scope>IDENTIFICATION</scope>
</reference>
<organism evidence="7">
    <name type="scientific">Oryza barthii</name>
    <dbReference type="NCBI Taxonomy" id="65489"/>
    <lineage>
        <taxon>Eukaryota</taxon>
        <taxon>Viridiplantae</taxon>
        <taxon>Streptophyta</taxon>
        <taxon>Embryophyta</taxon>
        <taxon>Tracheophyta</taxon>
        <taxon>Spermatophyta</taxon>
        <taxon>Magnoliopsida</taxon>
        <taxon>Liliopsida</taxon>
        <taxon>Poales</taxon>
        <taxon>Poaceae</taxon>
        <taxon>BOP clade</taxon>
        <taxon>Oryzoideae</taxon>
        <taxon>Oryzeae</taxon>
        <taxon>Oryzinae</taxon>
        <taxon>Oryza</taxon>
    </lineage>
</organism>
<dbReference type="PIRSF" id="PIRSF005739">
    <property type="entry name" value="O-mtase"/>
    <property type="match status" value="1"/>
</dbReference>
<accession>A0A0D3GYJ8</accession>
<dbReference type="Gene3D" id="1.10.10.10">
    <property type="entry name" value="Winged helix-like DNA-binding domain superfamily/Winged helix DNA-binding domain"/>
    <property type="match status" value="1"/>
</dbReference>
<keyword evidence="8" id="KW-1185">Reference proteome</keyword>
<evidence type="ECO:0000259" key="5">
    <source>
        <dbReference type="Pfam" id="PF00891"/>
    </source>
</evidence>
<dbReference type="GO" id="GO:0032259">
    <property type="term" value="P:methylation"/>
    <property type="evidence" value="ECO:0007669"/>
    <property type="project" value="UniProtKB-KW"/>
</dbReference>
<dbReference type="SUPFAM" id="SSF46785">
    <property type="entry name" value="Winged helix' DNA-binding domain"/>
    <property type="match status" value="1"/>
</dbReference>
<name>A0A0D3GYJ8_9ORYZ</name>
<dbReference type="InterPro" id="IPR001077">
    <property type="entry name" value="COMT_C"/>
</dbReference>
<keyword evidence="2" id="KW-0808">Transferase</keyword>
<keyword evidence="3" id="KW-0949">S-adenosyl-L-methionine</keyword>
<dbReference type="SUPFAM" id="SSF53335">
    <property type="entry name" value="S-adenosyl-L-methionine-dependent methyltransferases"/>
    <property type="match status" value="1"/>
</dbReference>
<dbReference type="EnsemblPlants" id="OBART08G09390.1">
    <property type="protein sequence ID" value="OBART08G09390.1"/>
    <property type="gene ID" value="OBART08G09390"/>
</dbReference>
<dbReference type="PaxDb" id="65489-OBART08G09390.1"/>
<evidence type="ECO:0000256" key="4">
    <source>
        <dbReference type="PIRSR" id="PIRSR005739-1"/>
    </source>
</evidence>
<dbReference type="FunFam" id="3.40.50.150:FF:000057">
    <property type="entry name" value="O-methyltransferase ZRP4"/>
    <property type="match status" value="1"/>
</dbReference>
<dbReference type="PANTHER" id="PTHR11746">
    <property type="entry name" value="O-METHYLTRANSFERASE"/>
    <property type="match status" value="1"/>
</dbReference>
<proteinExistence type="predicted"/>
<evidence type="ECO:0000259" key="6">
    <source>
        <dbReference type="Pfam" id="PF08100"/>
    </source>
</evidence>
<dbReference type="Pfam" id="PF00891">
    <property type="entry name" value="Methyltransf_2"/>
    <property type="match status" value="1"/>
</dbReference>
<dbReference type="InterPro" id="IPR012967">
    <property type="entry name" value="COMT_dimerisation"/>
</dbReference>
<dbReference type="AlphaFoldDB" id="A0A0D3GYJ8"/>
<evidence type="ECO:0000313" key="7">
    <source>
        <dbReference type="EnsemblPlants" id="OBART08G09390.1"/>
    </source>
</evidence>
<dbReference type="Pfam" id="PF08100">
    <property type="entry name" value="Dimerisation"/>
    <property type="match status" value="1"/>
</dbReference>
<evidence type="ECO:0000313" key="8">
    <source>
        <dbReference type="Proteomes" id="UP000026960"/>
    </source>
</evidence>
<evidence type="ECO:0000256" key="3">
    <source>
        <dbReference type="ARBA" id="ARBA00022691"/>
    </source>
</evidence>
<dbReference type="GO" id="GO:0008757">
    <property type="term" value="F:S-adenosylmethionine-dependent methyltransferase activity"/>
    <property type="evidence" value="ECO:0007669"/>
    <property type="project" value="UniProtKB-ARBA"/>
</dbReference>